<keyword evidence="3" id="KW-1185">Reference proteome</keyword>
<name>A0A8A4ZC87_9MICO</name>
<feature type="compositionally biased region" description="Basic and acidic residues" evidence="1">
    <location>
        <begin position="312"/>
        <end position="339"/>
    </location>
</feature>
<dbReference type="SUPFAM" id="SSF53335">
    <property type="entry name" value="S-adenosyl-L-methionine-dependent methyltransferases"/>
    <property type="match status" value="1"/>
</dbReference>
<dbReference type="Proteomes" id="UP000663937">
    <property type="component" value="Chromosome"/>
</dbReference>
<dbReference type="RefSeq" id="WP_227422870.1">
    <property type="nucleotide sequence ID" value="NZ_CP071868.1"/>
</dbReference>
<feature type="region of interest" description="Disordered" evidence="1">
    <location>
        <begin position="296"/>
        <end position="339"/>
    </location>
</feature>
<dbReference type="InterPro" id="IPR029063">
    <property type="entry name" value="SAM-dependent_MTases_sf"/>
</dbReference>
<accession>A0A8A4ZC87</accession>
<dbReference type="KEGG" id="psic:J4E96_14875"/>
<dbReference type="AlphaFoldDB" id="A0A8A4ZC87"/>
<evidence type="ECO:0000313" key="3">
    <source>
        <dbReference type="Proteomes" id="UP000663937"/>
    </source>
</evidence>
<dbReference type="EMBL" id="CP071868">
    <property type="protein sequence ID" value="QTE28629.1"/>
    <property type="molecule type" value="Genomic_DNA"/>
</dbReference>
<evidence type="ECO:0000313" key="2">
    <source>
        <dbReference type="EMBL" id="QTE28629.1"/>
    </source>
</evidence>
<dbReference type="Gene3D" id="3.40.50.150">
    <property type="entry name" value="Vaccinia Virus protein VP39"/>
    <property type="match status" value="1"/>
</dbReference>
<protein>
    <submittedName>
        <fullName evidence="2">Uncharacterized protein</fullName>
    </submittedName>
</protein>
<sequence length="339" mass="37058">MTGPNERALREFADMVAMEDSMTTSALRPHRLMAEHVWKALRTLGFESGRVLVHGDDPASYLGHPYAKGHGFGSLVATIGPADGSGYPVQAEKFTNAGENFDLVIAALPFNDVKFALPFHQDRRRVMQEVLTFVSLDLTKAGGMTVVLASHDLLDAPDTEARQVIADQADLVGAVRLPGGIQRNVAGTDTATDLIVLHRAPPGQRPRRIEFTDTTPIFIEGRILLLNTYFDERPDYVLGQIDIDPRTSGPNAMTVTADPRQFEADFGAALDDMATTSRREGLVYSARTRSGVLDIPGSEQLNAGGANRARPLARDRESETRESEPVVDENPERPELGLW</sequence>
<reference evidence="2" key="1">
    <citation type="submission" date="2021-03" db="EMBL/GenBank/DDBJ databases">
        <title>Pengzhenrongella sicca gen. nov., sp. nov., a new member of suborder Micrococcineae isolated from High-Arctic tundra soil.</title>
        <authorList>
            <person name="Peng F."/>
        </authorList>
    </citation>
    <scope>NUCLEOTIDE SEQUENCE</scope>
    <source>
        <strain evidence="2">LRZ-2</strain>
    </source>
</reference>
<gene>
    <name evidence="2" type="ORF">J4E96_14875</name>
</gene>
<proteinExistence type="predicted"/>
<organism evidence="2 3">
    <name type="scientific">Pengzhenrongella sicca</name>
    <dbReference type="NCBI Taxonomy" id="2819238"/>
    <lineage>
        <taxon>Bacteria</taxon>
        <taxon>Bacillati</taxon>
        <taxon>Actinomycetota</taxon>
        <taxon>Actinomycetes</taxon>
        <taxon>Micrococcales</taxon>
        <taxon>Pengzhenrongella</taxon>
    </lineage>
</organism>
<evidence type="ECO:0000256" key="1">
    <source>
        <dbReference type="SAM" id="MobiDB-lite"/>
    </source>
</evidence>